<feature type="compositionally biased region" description="Low complexity" evidence="1">
    <location>
        <begin position="32"/>
        <end position="44"/>
    </location>
</feature>
<evidence type="ECO:0000256" key="1">
    <source>
        <dbReference type="SAM" id="MobiDB-lite"/>
    </source>
</evidence>
<sequence length="133" mass="13370">MSSTDDNQTSSTLQNIKGHAQYVLGAGEGAIASATSSDSWSASAEQNKQEGIQTIRDASSTDDASNDQSDSLAAKACPVVGGGVGQTGSDGSDNLGSDFNSSANTNTLSSGQQSDDTQAFGQANTADGNPQWS</sequence>
<evidence type="ECO:0000313" key="3">
    <source>
        <dbReference type="Proteomes" id="UP001176517"/>
    </source>
</evidence>
<keyword evidence="3" id="KW-1185">Reference proteome</keyword>
<dbReference type="Proteomes" id="UP001176517">
    <property type="component" value="Unassembled WGS sequence"/>
</dbReference>
<feature type="compositionally biased region" description="Polar residues" evidence="1">
    <location>
        <begin position="89"/>
        <end position="133"/>
    </location>
</feature>
<organism evidence="2 3">
    <name type="scientific">Tilletia horrida</name>
    <dbReference type="NCBI Taxonomy" id="155126"/>
    <lineage>
        <taxon>Eukaryota</taxon>
        <taxon>Fungi</taxon>
        <taxon>Dikarya</taxon>
        <taxon>Basidiomycota</taxon>
        <taxon>Ustilaginomycotina</taxon>
        <taxon>Exobasidiomycetes</taxon>
        <taxon>Tilletiales</taxon>
        <taxon>Tilletiaceae</taxon>
        <taxon>Tilletia</taxon>
    </lineage>
</organism>
<comment type="caution">
    <text evidence="2">The sequence shown here is derived from an EMBL/GenBank/DDBJ whole genome shotgun (WGS) entry which is preliminary data.</text>
</comment>
<proteinExistence type="predicted"/>
<reference evidence="2" key="1">
    <citation type="journal article" date="2023" name="PhytoFront">
        <title>Draft Genome Resources of Seven Strains of Tilletia horrida, Causal Agent of Kernel Smut of Rice.</title>
        <authorList>
            <person name="Khanal S."/>
            <person name="Antony Babu S."/>
            <person name="Zhou X.G."/>
        </authorList>
    </citation>
    <scope>NUCLEOTIDE SEQUENCE</scope>
    <source>
        <strain evidence="2">TX6</strain>
    </source>
</reference>
<protein>
    <submittedName>
        <fullName evidence="2">Uncharacterized protein</fullName>
    </submittedName>
</protein>
<name>A0AAN6GLE3_9BASI</name>
<dbReference type="AlphaFoldDB" id="A0AAN6GLE3"/>
<feature type="compositionally biased region" description="Polar residues" evidence="1">
    <location>
        <begin position="45"/>
        <end position="71"/>
    </location>
</feature>
<gene>
    <name evidence="2" type="ORF">OC846_005113</name>
</gene>
<feature type="region of interest" description="Disordered" evidence="1">
    <location>
        <begin position="32"/>
        <end position="133"/>
    </location>
</feature>
<evidence type="ECO:0000313" key="2">
    <source>
        <dbReference type="EMBL" id="KAK0546798.1"/>
    </source>
</evidence>
<accession>A0AAN6GLE3</accession>
<dbReference type="EMBL" id="JAPDMZ010000180">
    <property type="protein sequence ID" value="KAK0546798.1"/>
    <property type="molecule type" value="Genomic_DNA"/>
</dbReference>